<dbReference type="InterPro" id="IPR023346">
    <property type="entry name" value="Lysozyme-like_dom_sf"/>
</dbReference>
<dbReference type="CDD" id="cd00254">
    <property type="entry name" value="LT-like"/>
    <property type="match status" value="1"/>
</dbReference>
<evidence type="ECO:0000313" key="6">
    <source>
        <dbReference type="EMBL" id="NKE44567.1"/>
    </source>
</evidence>
<name>A0ABX1EWV2_9PROT</name>
<comment type="caution">
    <text evidence="6">The sequence shown here is derived from an EMBL/GenBank/DDBJ whole genome shotgun (WGS) entry which is preliminary data.</text>
</comment>
<evidence type="ECO:0000256" key="2">
    <source>
        <dbReference type="ARBA" id="ARBA00009387"/>
    </source>
</evidence>
<gene>
    <name evidence="6" type="ORF">HB662_07245</name>
</gene>
<dbReference type="SUPFAM" id="SSF53955">
    <property type="entry name" value="Lysozyme-like"/>
    <property type="match status" value="1"/>
</dbReference>
<feature type="domain" description="SPOR" evidence="5">
    <location>
        <begin position="457"/>
        <end position="540"/>
    </location>
</feature>
<dbReference type="PROSITE" id="PS51257">
    <property type="entry name" value="PROKAR_LIPOPROTEIN"/>
    <property type="match status" value="1"/>
</dbReference>
<dbReference type="PANTHER" id="PTHR37423:SF2">
    <property type="entry name" value="MEMBRANE-BOUND LYTIC MUREIN TRANSGLYCOSYLASE C"/>
    <property type="match status" value="1"/>
</dbReference>
<dbReference type="InterPro" id="IPR007730">
    <property type="entry name" value="SPOR-like_dom"/>
</dbReference>
<proteinExistence type="inferred from homology"/>
<comment type="similarity">
    <text evidence="1">Belongs to the transglycosylase Slt family.</text>
</comment>
<evidence type="ECO:0000256" key="1">
    <source>
        <dbReference type="ARBA" id="ARBA00007734"/>
    </source>
</evidence>
<protein>
    <submittedName>
        <fullName evidence="6">Lytic transglycosylase domain-containing protein</fullName>
    </submittedName>
</protein>
<dbReference type="EMBL" id="JAAVTX010000002">
    <property type="protein sequence ID" value="NKE44567.1"/>
    <property type="molecule type" value="Genomic_DNA"/>
</dbReference>
<keyword evidence="7" id="KW-1185">Reference proteome</keyword>
<feature type="region of interest" description="Disordered" evidence="3">
    <location>
        <begin position="304"/>
        <end position="324"/>
    </location>
</feature>
<dbReference type="Gene3D" id="1.10.530.10">
    <property type="match status" value="1"/>
</dbReference>
<dbReference type="RefSeq" id="WP_168048672.1">
    <property type="nucleotide sequence ID" value="NZ_JAATJR010000002.1"/>
</dbReference>
<dbReference type="PANTHER" id="PTHR37423">
    <property type="entry name" value="SOLUBLE LYTIC MUREIN TRANSGLYCOSYLASE-RELATED"/>
    <property type="match status" value="1"/>
</dbReference>
<feature type="signal peptide" evidence="4">
    <location>
        <begin position="1"/>
        <end position="26"/>
    </location>
</feature>
<evidence type="ECO:0000259" key="5">
    <source>
        <dbReference type="PROSITE" id="PS51724"/>
    </source>
</evidence>
<comment type="similarity">
    <text evidence="2">Belongs to the virb1 family.</text>
</comment>
<keyword evidence="4" id="KW-0732">Signal</keyword>
<reference evidence="6 7" key="1">
    <citation type="submission" date="2020-03" db="EMBL/GenBank/DDBJ databases">
        <title>Roseomonas selenitidurans sp. nov. isolated from soil.</title>
        <authorList>
            <person name="Liu H."/>
        </authorList>
    </citation>
    <scope>NUCLEOTIDE SEQUENCE [LARGE SCALE GENOMIC DNA]</scope>
    <source>
        <strain evidence="6 7">JCM 15073</strain>
    </source>
</reference>
<dbReference type="Pfam" id="PF05036">
    <property type="entry name" value="SPOR"/>
    <property type="match status" value="1"/>
</dbReference>
<dbReference type="PROSITE" id="PS51724">
    <property type="entry name" value="SPOR"/>
    <property type="match status" value="1"/>
</dbReference>
<evidence type="ECO:0000256" key="4">
    <source>
        <dbReference type="SAM" id="SignalP"/>
    </source>
</evidence>
<feature type="region of interest" description="Disordered" evidence="3">
    <location>
        <begin position="34"/>
        <end position="63"/>
    </location>
</feature>
<dbReference type="Proteomes" id="UP000765160">
    <property type="component" value="Unassembled WGS sequence"/>
</dbReference>
<dbReference type="SUPFAM" id="SSF110997">
    <property type="entry name" value="Sporulation related repeat"/>
    <property type="match status" value="1"/>
</dbReference>
<dbReference type="InterPro" id="IPR008258">
    <property type="entry name" value="Transglycosylase_SLT_dom_1"/>
</dbReference>
<dbReference type="Pfam" id="PF01464">
    <property type="entry name" value="SLT"/>
    <property type="match status" value="1"/>
</dbReference>
<dbReference type="InterPro" id="IPR036680">
    <property type="entry name" value="SPOR-like_sf"/>
</dbReference>
<feature type="chain" id="PRO_5046993722" evidence="4">
    <location>
        <begin position="27"/>
        <end position="540"/>
    </location>
</feature>
<evidence type="ECO:0000313" key="7">
    <source>
        <dbReference type="Proteomes" id="UP000765160"/>
    </source>
</evidence>
<organism evidence="6 7">
    <name type="scientific">Falsiroseomonas frigidaquae</name>
    <dbReference type="NCBI Taxonomy" id="487318"/>
    <lineage>
        <taxon>Bacteria</taxon>
        <taxon>Pseudomonadati</taxon>
        <taxon>Pseudomonadota</taxon>
        <taxon>Alphaproteobacteria</taxon>
        <taxon>Acetobacterales</taxon>
        <taxon>Roseomonadaceae</taxon>
        <taxon>Falsiroseomonas</taxon>
    </lineage>
</organism>
<feature type="compositionally biased region" description="Polar residues" evidence="3">
    <location>
        <begin position="34"/>
        <end position="44"/>
    </location>
</feature>
<dbReference type="Gene3D" id="3.30.70.1070">
    <property type="entry name" value="Sporulation related repeat"/>
    <property type="match status" value="1"/>
</dbReference>
<accession>A0ABX1EWV2</accession>
<evidence type="ECO:0000256" key="3">
    <source>
        <dbReference type="SAM" id="MobiDB-lite"/>
    </source>
</evidence>
<sequence length="540" mass="55670">MNRFSATGMGRPLAACLLLGMLAACGQTTQRAVTQGPAASSSQWARPHSYDPPGPSHDPWGPYITQASQRFDIPERWIREVMRQESGGRVSATSRVGAMGLMQVMPGTYRELQGKYGLGTDPYHPWDSLMAGTAYLREMYELYGAPGFLAAYNAGPRRLEDYLWGGRGLPAETRNYVARIGPRIQGAHPNRRAAPEVYAAAEIPLSIPAGPRRGDTATMLALRDQRRAVDPGVQVASLPPGPVVRMDPIPDGSTQSYSAPTQLASAGGFMVSQAAAQGAVQGPVVAMAPVASLGDFQTRMEPIASPGDFAATPPPSSSLGGGYQMAAAPAQVTRMEPVVSPGDPGSASSSASFSSAGVSSGSFSSYSSVGSVAAEPLAAPPPVAPRVALAAASRPEPRQPEPRQLAPSVAALQPQALPFVRVDPPGVAAAPASRGFGLIPQAQASTLPARPLVASVPAGGGGWGIQVGAFASANLARDAAGQARSRVGASGVRAQVQPVPQGRSTLYRARVTGLADRDAAEQACERLRGSGACMVVAPGV</sequence>